<dbReference type="EMBL" id="SLZR01000004">
    <property type="protein sequence ID" value="TCS42035.1"/>
    <property type="molecule type" value="Genomic_DNA"/>
</dbReference>
<dbReference type="SUPFAM" id="SSF46689">
    <property type="entry name" value="Homeodomain-like"/>
    <property type="match status" value="1"/>
</dbReference>
<accession>A0A4R3I7B4</accession>
<dbReference type="OrthoDB" id="270177at2"/>
<dbReference type="SUPFAM" id="SSF48498">
    <property type="entry name" value="Tetracyclin repressor-like, C-terminal domain"/>
    <property type="match status" value="1"/>
</dbReference>
<keyword evidence="1" id="KW-0805">Transcription regulation</keyword>
<name>A0A4R3I7B4_9GAMM</name>
<keyword evidence="2 4" id="KW-0238">DNA-binding</keyword>
<gene>
    <name evidence="7" type="ORF">BCF53_104139</name>
</gene>
<dbReference type="InterPro" id="IPR001647">
    <property type="entry name" value="HTH_TetR"/>
</dbReference>
<evidence type="ECO:0000256" key="3">
    <source>
        <dbReference type="ARBA" id="ARBA00023163"/>
    </source>
</evidence>
<feature type="DNA-binding region" description="H-T-H motif" evidence="4">
    <location>
        <begin position="29"/>
        <end position="48"/>
    </location>
</feature>
<evidence type="ECO:0000256" key="5">
    <source>
        <dbReference type="SAM" id="Coils"/>
    </source>
</evidence>
<evidence type="ECO:0000256" key="2">
    <source>
        <dbReference type="ARBA" id="ARBA00023125"/>
    </source>
</evidence>
<dbReference type="PANTHER" id="PTHR47506:SF10">
    <property type="entry name" value="TRANSCRIPTIONAL REGULATORY PROTEIN"/>
    <property type="match status" value="1"/>
</dbReference>
<keyword evidence="8" id="KW-1185">Reference proteome</keyword>
<dbReference type="PANTHER" id="PTHR47506">
    <property type="entry name" value="TRANSCRIPTIONAL REGULATORY PROTEIN"/>
    <property type="match status" value="1"/>
</dbReference>
<sequence>MSKSPKFDREQVVAKATNLYWERGYHATSMRNLQDAIDMRPGSIYAAFGSKDGVFRESLEHYAEQSIGRFRAQRAAASSPLQALKNTVRQVVIQSKTDAPSSMCMLVKTVAELTDNEAELLEFAKAKLKSVEDAIAELIKEAQQAGEISAEKNAEHLARFVQVQIAGLRIYAKANDDAPLEQMISEMFESITATVQ</sequence>
<organism evidence="7 8">
    <name type="scientific">Reinekea marinisedimentorum</name>
    <dbReference type="NCBI Taxonomy" id="230495"/>
    <lineage>
        <taxon>Bacteria</taxon>
        <taxon>Pseudomonadati</taxon>
        <taxon>Pseudomonadota</taxon>
        <taxon>Gammaproteobacteria</taxon>
        <taxon>Oceanospirillales</taxon>
        <taxon>Saccharospirillaceae</taxon>
        <taxon>Reinekea</taxon>
    </lineage>
</organism>
<comment type="caution">
    <text evidence="7">The sequence shown here is derived from an EMBL/GenBank/DDBJ whole genome shotgun (WGS) entry which is preliminary data.</text>
</comment>
<dbReference type="InterPro" id="IPR011075">
    <property type="entry name" value="TetR_C"/>
</dbReference>
<feature type="coiled-coil region" evidence="5">
    <location>
        <begin position="121"/>
        <end position="148"/>
    </location>
</feature>
<dbReference type="Pfam" id="PF00440">
    <property type="entry name" value="TetR_N"/>
    <property type="match status" value="1"/>
</dbReference>
<dbReference type="InterPro" id="IPR036271">
    <property type="entry name" value="Tet_transcr_reg_TetR-rel_C_sf"/>
</dbReference>
<protein>
    <submittedName>
        <fullName evidence="7">AcrR family transcriptional regulator</fullName>
    </submittedName>
</protein>
<dbReference type="Pfam" id="PF16925">
    <property type="entry name" value="TetR_C_13"/>
    <property type="match status" value="1"/>
</dbReference>
<evidence type="ECO:0000256" key="4">
    <source>
        <dbReference type="PROSITE-ProRule" id="PRU00335"/>
    </source>
</evidence>
<evidence type="ECO:0000259" key="6">
    <source>
        <dbReference type="PROSITE" id="PS50977"/>
    </source>
</evidence>
<evidence type="ECO:0000256" key="1">
    <source>
        <dbReference type="ARBA" id="ARBA00023015"/>
    </source>
</evidence>
<keyword evidence="5" id="KW-0175">Coiled coil</keyword>
<reference evidence="7 8" key="1">
    <citation type="submission" date="2019-03" db="EMBL/GenBank/DDBJ databases">
        <title>Genomic Encyclopedia of Archaeal and Bacterial Type Strains, Phase II (KMG-II): from individual species to whole genera.</title>
        <authorList>
            <person name="Goeker M."/>
        </authorList>
    </citation>
    <scope>NUCLEOTIDE SEQUENCE [LARGE SCALE GENOMIC DNA]</scope>
    <source>
        <strain evidence="7 8">DSM 15388</strain>
    </source>
</reference>
<dbReference type="AlphaFoldDB" id="A0A4R3I7B4"/>
<dbReference type="Proteomes" id="UP000295793">
    <property type="component" value="Unassembled WGS sequence"/>
</dbReference>
<dbReference type="InterPro" id="IPR009057">
    <property type="entry name" value="Homeodomain-like_sf"/>
</dbReference>
<keyword evidence="3" id="KW-0804">Transcription</keyword>
<feature type="domain" description="HTH tetR-type" evidence="6">
    <location>
        <begin position="6"/>
        <end position="66"/>
    </location>
</feature>
<dbReference type="RefSeq" id="WP_132700811.1">
    <property type="nucleotide sequence ID" value="NZ_SLZR01000004.1"/>
</dbReference>
<evidence type="ECO:0000313" key="8">
    <source>
        <dbReference type="Proteomes" id="UP000295793"/>
    </source>
</evidence>
<dbReference type="GO" id="GO:0003677">
    <property type="term" value="F:DNA binding"/>
    <property type="evidence" value="ECO:0007669"/>
    <property type="project" value="UniProtKB-UniRule"/>
</dbReference>
<proteinExistence type="predicted"/>
<dbReference type="PROSITE" id="PS50977">
    <property type="entry name" value="HTH_TETR_2"/>
    <property type="match status" value="1"/>
</dbReference>
<dbReference type="Gene3D" id="1.10.10.60">
    <property type="entry name" value="Homeodomain-like"/>
    <property type="match status" value="1"/>
</dbReference>
<evidence type="ECO:0000313" key="7">
    <source>
        <dbReference type="EMBL" id="TCS42035.1"/>
    </source>
</evidence>
<dbReference type="Gene3D" id="1.10.357.10">
    <property type="entry name" value="Tetracycline Repressor, domain 2"/>
    <property type="match status" value="1"/>
</dbReference>